<feature type="region of interest" description="Disordered" evidence="6">
    <location>
        <begin position="1"/>
        <end position="39"/>
    </location>
</feature>
<feature type="transmembrane region" description="Helical" evidence="7">
    <location>
        <begin position="937"/>
        <end position="958"/>
    </location>
</feature>
<feature type="transmembrane region" description="Helical" evidence="7">
    <location>
        <begin position="1310"/>
        <end position="1327"/>
    </location>
</feature>
<accession>A0A643BRH3</accession>
<keyword evidence="3 7" id="KW-0812">Transmembrane</keyword>
<gene>
    <name evidence="8" type="ORF">E2I00_007562</name>
</gene>
<evidence type="ECO:0000256" key="3">
    <source>
        <dbReference type="ARBA" id="ARBA00022692"/>
    </source>
</evidence>
<feature type="compositionally biased region" description="Polar residues" evidence="6">
    <location>
        <begin position="212"/>
        <end position="221"/>
    </location>
</feature>
<feature type="transmembrane region" description="Helical" evidence="7">
    <location>
        <begin position="1254"/>
        <end position="1273"/>
    </location>
</feature>
<evidence type="ECO:0000256" key="2">
    <source>
        <dbReference type="ARBA" id="ARBA00008821"/>
    </source>
</evidence>
<feature type="compositionally biased region" description="Basic and acidic residues" evidence="6">
    <location>
        <begin position="185"/>
        <end position="210"/>
    </location>
</feature>
<name>A0A643BRH3_BALPH</name>
<comment type="caution">
    <text evidence="8">The sequence shown here is derived from an EMBL/GenBank/DDBJ whole genome shotgun (WGS) entry which is preliminary data.</text>
</comment>
<feature type="compositionally biased region" description="Polar residues" evidence="6">
    <location>
        <begin position="66"/>
        <end position="81"/>
    </location>
</feature>
<dbReference type="GO" id="GO:0016020">
    <property type="term" value="C:membrane"/>
    <property type="evidence" value="ECO:0007669"/>
    <property type="project" value="UniProtKB-SubCell"/>
</dbReference>
<feature type="transmembrane region" description="Helical" evidence="7">
    <location>
        <begin position="1102"/>
        <end position="1119"/>
    </location>
</feature>
<feature type="compositionally biased region" description="Polar residues" evidence="6">
    <location>
        <begin position="289"/>
        <end position="308"/>
    </location>
</feature>
<feature type="transmembrane region" description="Helical" evidence="7">
    <location>
        <begin position="1279"/>
        <end position="1298"/>
    </location>
</feature>
<evidence type="ECO:0008006" key="10">
    <source>
        <dbReference type="Google" id="ProtNLM"/>
    </source>
</evidence>
<keyword evidence="5 7" id="KW-0472">Membrane</keyword>
<evidence type="ECO:0000313" key="9">
    <source>
        <dbReference type="Proteomes" id="UP000437017"/>
    </source>
</evidence>
<protein>
    <recommendedName>
        <fullName evidence="10">Solute carrier family 23 member 1</fullName>
    </recommendedName>
</protein>
<feature type="compositionally biased region" description="Pro residues" evidence="6">
    <location>
        <begin position="489"/>
        <end position="501"/>
    </location>
</feature>
<feature type="region of interest" description="Disordered" evidence="6">
    <location>
        <begin position="489"/>
        <end position="534"/>
    </location>
</feature>
<feature type="transmembrane region" description="Helical" evidence="7">
    <location>
        <begin position="970"/>
        <end position="991"/>
    </location>
</feature>
<feature type="region of interest" description="Disordered" evidence="6">
    <location>
        <begin position="896"/>
        <end position="918"/>
    </location>
</feature>
<feature type="transmembrane region" description="Helical" evidence="7">
    <location>
        <begin position="1343"/>
        <end position="1363"/>
    </location>
</feature>
<keyword evidence="4 7" id="KW-1133">Transmembrane helix</keyword>
<feature type="transmembrane region" description="Helical" evidence="7">
    <location>
        <begin position="1171"/>
        <end position="1193"/>
    </location>
</feature>
<sequence>GAQPRLSVSAQNSRQQLGPGSGFPRGPASGPRPPQPQLRMLPSGEMEVIFGAGPLFSRSDAEDSEVQQLTTRTFRSLSPPGSASPIPAEPQPQGPDGGSRWATYLQLRPRGPSPATPAQFECVEVALEERAAPARPRTVPKRQIELRPRPRTPPSDPRYRQSLRPRKRPAVLEWPWRRPGLGHLSGEKIQEAHYQETKTRFPRETPDRTVLRAQSPSSQSRAPREVSSKAVRPRSPSPLWQAPNGTVRGPRCPSPQNLSPWNRAIRKVSSPSLPEASSAWGNQDAAVTETVSRKSPSPPTLSQWNQGVASARSPSPEAPSSWEVPHAADSRSSYWDVEPIAPRDVGLHSAELSGSVYARSYEWRSPGGTGATHAICTRDSRANRGAESVHAGDAGSCLPRQPAVASEAASGRPRVAIPRPRDVRKMVKTTYAPSFPASTPGSGLPAPPAEPRGEEGGASKTQELQAPGAPAPAHYTSVFLKDFLPVVPHPYETPEPTPDTRPPATLGLRGGAPGRDVLPASERNPQPRASSAPLCSTLQLGSRPAEQGLLVPRDLSLGLGGCRGEWLVQALGLWGAWIPWSHCPLALNWKLTERTMSQNNLDIFLWLEMLVLMARRALGHSWAPHRIVVCNKLLTQWPLWLEQLVPSPSPCLIGWRRGPTRGGARVVSPGPWGKGENGRVRCRFPIGLGQAICSNPHCADTQTQASVLPPITPPFTLSSSEALVLNPSLFQMWQHLTKAETKLHTLDSGGHGKLSESVYTDVLDRSCSQTWQGYGVGEVDQVRRLMGPGLNKGPEPSISVIIMGAPWPTRLSKTCFHYLGEFGEDQIYESHQQGEDKWTEERAGGWTGRRIRGCDMKLLPSWTAGLVNFQGRPLLTPTPALSQKIPVPCPGSGAGKGGCAREHESLGSAGTSTKDPPTALCKEPKSDMLYKIEDVPPWYLCHYLTCFSGTIAVPFLLAEALCVGRDQYMVSQLIGTIFTCVGITTLIQTTLGIRLPLFQASAFAFLVPAKAILALDRWKCPPEEEIYGNWSLPLDTSHIWHPRIREVQGAIMVSSMVEVVIGLMGLPGALLSYIGPLTVTPTVSLIGLSVFQAAGDRAGSHWGISACSILLIVLFSQYLRNLTFLLPVYCWGKGLTLFRIQIFKMFPARTDARGDIVAIAPWIRIPYPCQWGLPTVTAAAVLGMFSATLAGIIESIGDYYACARLAGAPPPPVHAINRGIFTEGICCIIAGLLGTGNGSTSSSPNIGVLGITKYGAGIMLVLGTIGKFTALFASLPDPILGGMFCTLFGMITAVGLSNLQFVDMNSSRNLFVLGFSMFFGLTLPNYLDSNPDAINTGIPEVDQILTVLLTTEMFVGGCLAFILDNTVPGSPEERGLIQWKAGAHANSEMSTSLKSYDFPFGMSMVKRIAFLKHIPICPVFKGFSSRSKDQLPVPEDTPQNTEAGSVCTKV</sequence>
<feature type="non-terminal residue" evidence="8">
    <location>
        <position position="1"/>
    </location>
</feature>
<reference evidence="8 9" key="1">
    <citation type="journal article" date="2019" name="PLoS ONE">
        <title>Genomic analyses reveal an absence of contemporary introgressive admixture between fin whales and blue whales, despite known hybrids.</title>
        <authorList>
            <person name="Westbury M.V."/>
            <person name="Petersen B."/>
            <person name="Lorenzen E.D."/>
        </authorList>
    </citation>
    <scope>NUCLEOTIDE SEQUENCE [LARGE SCALE GENOMIC DNA]</scope>
    <source>
        <strain evidence="8">FinWhale-01</strain>
    </source>
</reference>
<evidence type="ECO:0000256" key="5">
    <source>
        <dbReference type="ARBA" id="ARBA00023136"/>
    </source>
</evidence>
<organism evidence="8 9">
    <name type="scientific">Balaenoptera physalus</name>
    <name type="common">Fin whale</name>
    <name type="synonym">Balaena physalus</name>
    <dbReference type="NCBI Taxonomy" id="9770"/>
    <lineage>
        <taxon>Eukaryota</taxon>
        <taxon>Metazoa</taxon>
        <taxon>Chordata</taxon>
        <taxon>Craniata</taxon>
        <taxon>Vertebrata</taxon>
        <taxon>Euteleostomi</taxon>
        <taxon>Mammalia</taxon>
        <taxon>Eutheria</taxon>
        <taxon>Laurasiatheria</taxon>
        <taxon>Artiodactyla</taxon>
        <taxon>Whippomorpha</taxon>
        <taxon>Cetacea</taxon>
        <taxon>Mysticeti</taxon>
        <taxon>Balaenopteridae</taxon>
        <taxon>Balaenoptera</taxon>
    </lineage>
</organism>
<keyword evidence="9" id="KW-1185">Reference proteome</keyword>
<feature type="compositionally biased region" description="Low complexity" evidence="6">
    <location>
        <begin position="309"/>
        <end position="321"/>
    </location>
</feature>
<dbReference type="InterPro" id="IPR006043">
    <property type="entry name" value="NCS2"/>
</dbReference>
<dbReference type="Pfam" id="PF00860">
    <property type="entry name" value="Xan_ur_permease"/>
    <property type="match status" value="1"/>
</dbReference>
<feature type="region of interest" description="Disordered" evidence="6">
    <location>
        <begin position="386"/>
        <end position="472"/>
    </location>
</feature>
<dbReference type="OrthoDB" id="1641903at2759"/>
<proteinExistence type="inferred from homology"/>
<evidence type="ECO:0000313" key="8">
    <source>
        <dbReference type="EMBL" id="KAB0390552.1"/>
    </source>
</evidence>
<feature type="compositionally biased region" description="Polar residues" evidence="6">
    <location>
        <begin position="523"/>
        <end position="534"/>
    </location>
</feature>
<feature type="compositionally biased region" description="Polar residues" evidence="6">
    <location>
        <begin position="1"/>
        <end position="18"/>
    </location>
</feature>
<evidence type="ECO:0000256" key="4">
    <source>
        <dbReference type="ARBA" id="ARBA00022989"/>
    </source>
</evidence>
<evidence type="ECO:0000256" key="6">
    <source>
        <dbReference type="SAM" id="MobiDB-lite"/>
    </source>
</evidence>
<feature type="transmembrane region" description="Helical" evidence="7">
    <location>
        <begin position="1070"/>
        <end position="1090"/>
    </location>
</feature>
<dbReference type="PANTHER" id="PTHR11119">
    <property type="entry name" value="XANTHINE-URACIL / VITAMIN C PERMEASE FAMILY MEMBER"/>
    <property type="match status" value="1"/>
</dbReference>
<dbReference type="Proteomes" id="UP000437017">
    <property type="component" value="Unassembled WGS sequence"/>
</dbReference>
<comment type="subcellular location">
    <subcellularLocation>
        <location evidence="1">Membrane</location>
        <topology evidence="1">Multi-pass membrane protein</topology>
    </subcellularLocation>
</comment>
<feature type="region of interest" description="Disordered" evidence="6">
    <location>
        <begin position="53"/>
        <end position="325"/>
    </location>
</feature>
<evidence type="ECO:0000256" key="1">
    <source>
        <dbReference type="ARBA" id="ARBA00004141"/>
    </source>
</evidence>
<dbReference type="GO" id="GO:0022857">
    <property type="term" value="F:transmembrane transporter activity"/>
    <property type="evidence" value="ECO:0007669"/>
    <property type="project" value="InterPro"/>
</dbReference>
<dbReference type="EMBL" id="SGJD01005326">
    <property type="protein sequence ID" value="KAB0390552.1"/>
    <property type="molecule type" value="Genomic_DNA"/>
</dbReference>
<comment type="similarity">
    <text evidence="2">Belongs to the nucleobase:cation symporter-2 (NCS2) (TC 2.A.40) family.</text>
</comment>
<feature type="region of interest" description="Disordered" evidence="6">
    <location>
        <begin position="1425"/>
        <end position="1450"/>
    </location>
</feature>
<evidence type="ECO:0000256" key="7">
    <source>
        <dbReference type="SAM" id="Phobius"/>
    </source>
</evidence>